<evidence type="ECO:0000256" key="7">
    <source>
        <dbReference type="ARBA" id="ARBA00023128"/>
    </source>
</evidence>
<evidence type="ECO:0000313" key="12">
    <source>
        <dbReference type="Proteomes" id="UP001189624"/>
    </source>
</evidence>
<dbReference type="Pfam" id="PF04043">
    <property type="entry name" value="PMEI"/>
    <property type="match status" value="1"/>
</dbReference>
<feature type="domain" description="Pectinesterase inhibitor" evidence="10">
    <location>
        <begin position="30"/>
        <end position="149"/>
    </location>
</feature>
<gene>
    <name evidence="11" type="ORF">AYBTSS11_LOCUS15687</name>
</gene>
<sequence length="364" mass="40125">MKLATISILLFTFSLIFISHAPLPSLGKNLHESLCDEVKEDKGRCLEVFKGDPGIAKAKDNFELSKLILEFALKKGIEAQNFLKEVMKTNPSPAIKQCATIIYDGVIESLKNSLGELGGDGQTSSYDVQVASDGPITCDKALSESNITNPSIVAFNRDILLLSNLAFRVIDKSSQDVESDLYAAKILANLIVMGGGILARAVVQAYRQALTNASKNGVAQETIQNTIRRASKAMTEQEARQILGVSKETPWEEVIKKYDNLFESNAKSGSFYLQSKVQRAKECLEEVQQGKSKLPITPFNPYPHTLNAKPSGASTSQVKLFSHFKKKVTLEMEKELKEVTLGRFGLEQMNTSKITQKIKNDDDD</sequence>
<proteinExistence type="inferred from homology"/>
<dbReference type="Gene3D" id="1.10.287.110">
    <property type="entry name" value="DnaJ domain"/>
    <property type="match status" value="1"/>
</dbReference>
<dbReference type="AlphaFoldDB" id="A0AA86SK95"/>
<dbReference type="EMBL" id="OY731401">
    <property type="protein sequence ID" value="CAJ1953175.1"/>
    <property type="molecule type" value="Genomic_DNA"/>
</dbReference>
<comment type="subcellular location">
    <subcellularLocation>
        <location evidence="1">Mitochondrion inner membrane</location>
        <topology evidence="1">Peripheral membrane protein</topology>
    </subcellularLocation>
</comment>
<dbReference type="Gene3D" id="1.20.140.40">
    <property type="entry name" value="Invertase/pectin methylesterase inhibitor family protein"/>
    <property type="match status" value="1"/>
</dbReference>
<evidence type="ECO:0000259" key="10">
    <source>
        <dbReference type="Pfam" id="PF04043"/>
    </source>
</evidence>
<feature type="signal peptide" evidence="9">
    <location>
        <begin position="1"/>
        <end position="27"/>
    </location>
</feature>
<dbReference type="Pfam" id="PF03656">
    <property type="entry name" value="Pam16"/>
    <property type="match status" value="1"/>
</dbReference>
<evidence type="ECO:0000256" key="6">
    <source>
        <dbReference type="ARBA" id="ARBA00023010"/>
    </source>
</evidence>
<evidence type="ECO:0000256" key="3">
    <source>
        <dbReference type="ARBA" id="ARBA00022448"/>
    </source>
</evidence>
<keyword evidence="3" id="KW-0813">Transport</keyword>
<dbReference type="InterPro" id="IPR035513">
    <property type="entry name" value="Invertase/methylesterase_inhib"/>
</dbReference>
<dbReference type="GO" id="GO:0030150">
    <property type="term" value="P:protein import into mitochondrial matrix"/>
    <property type="evidence" value="ECO:0007669"/>
    <property type="project" value="InterPro"/>
</dbReference>
<dbReference type="NCBIfam" id="TIGR01614">
    <property type="entry name" value="PME_inhib"/>
    <property type="match status" value="1"/>
</dbReference>
<keyword evidence="4" id="KW-0999">Mitochondrion inner membrane</keyword>
<evidence type="ECO:0000256" key="1">
    <source>
        <dbReference type="ARBA" id="ARBA00004637"/>
    </source>
</evidence>
<reference evidence="11" key="1">
    <citation type="submission" date="2023-10" db="EMBL/GenBank/DDBJ databases">
        <authorList>
            <person name="Domelevo Entfellner J.-B."/>
        </authorList>
    </citation>
    <scope>NUCLEOTIDE SEQUENCE</scope>
</reference>
<evidence type="ECO:0000256" key="8">
    <source>
        <dbReference type="ARBA" id="ARBA00023136"/>
    </source>
</evidence>
<protein>
    <recommendedName>
        <fullName evidence="10">Pectinesterase inhibitor domain-containing protein</fullName>
    </recommendedName>
</protein>
<keyword evidence="5" id="KW-0653">Protein transport</keyword>
<feature type="chain" id="PRO_5041661735" description="Pectinesterase inhibitor domain-containing protein" evidence="9">
    <location>
        <begin position="28"/>
        <end position="364"/>
    </location>
</feature>
<evidence type="ECO:0000313" key="11">
    <source>
        <dbReference type="EMBL" id="CAJ1953175.1"/>
    </source>
</evidence>
<name>A0AA86SK95_9FABA</name>
<organism evidence="11 12">
    <name type="scientific">Sphenostylis stenocarpa</name>
    <dbReference type="NCBI Taxonomy" id="92480"/>
    <lineage>
        <taxon>Eukaryota</taxon>
        <taxon>Viridiplantae</taxon>
        <taxon>Streptophyta</taxon>
        <taxon>Embryophyta</taxon>
        <taxon>Tracheophyta</taxon>
        <taxon>Spermatophyta</taxon>
        <taxon>Magnoliopsida</taxon>
        <taxon>eudicotyledons</taxon>
        <taxon>Gunneridae</taxon>
        <taxon>Pentapetalae</taxon>
        <taxon>rosids</taxon>
        <taxon>fabids</taxon>
        <taxon>Fabales</taxon>
        <taxon>Fabaceae</taxon>
        <taxon>Papilionoideae</taxon>
        <taxon>50 kb inversion clade</taxon>
        <taxon>NPAAA clade</taxon>
        <taxon>indigoferoid/millettioid clade</taxon>
        <taxon>Phaseoleae</taxon>
        <taxon>Sphenostylis</taxon>
    </lineage>
</organism>
<dbReference type="PANTHER" id="PTHR12388:SF0">
    <property type="entry name" value="MITOCHONDRIAL IMPORT INNER MEMBRANE TRANSLOCASE SUBUNIT TIM16"/>
    <property type="match status" value="1"/>
</dbReference>
<dbReference type="Proteomes" id="UP001189624">
    <property type="component" value="Chromosome 4"/>
</dbReference>
<dbReference type="InterPro" id="IPR036869">
    <property type="entry name" value="J_dom_sf"/>
</dbReference>
<dbReference type="Gramene" id="rna-AYBTSS11_LOCUS15687">
    <property type="protein sequence ID" value="CAJ1953175.1"/>
    <property type="gene ID" value="gene-AYBTSS11_LOCUS15687"/>
</dbReference>
<dbReference type="InterPro" id="IPR005341">
    <property type="entry name" value="Tim16"/>
</dbReference>
<keyword evidence="9" id="KW-0732">Signal</keyword>
<dbReference type="PANTHER" id="PTHR12388">
    <property type="entry name" value="MITOCHONDRIA ASSOCIATED GRANULOCYTE MACROPHAGE CSF SIGNALING MOLECULE"/>
    <property type="match status" value="1"/>
</dbReference>
<accession>A0AA86SK95</accession>
<evidence type="ECO:0000256" key="9">
    <source>
        <dbReference type="SAM" id="SignalP"/>
    </source>
</evidence>
<evidence type="ECO:0000256" key="5">
    <source>
        <dbReference type="ARBA" id="ARBA00022927"/>
    </source>
</evidence>
<dbReference type="GO" id="GO:0031348">
    <property type="term" value="P:negative regulation of defense response"/>
    <property type="evidence" value="ECO:0007669"/>
    <property type="project" value="UniProtKB-ARBA"/>
</dbReference>
<keyword evidence="12" id="KW-1185">Reference proteome</keyword>
<evidence type="ECO:0000256" key="4">
    <source>
        <dbReference type="ARBA" id="ARBA00022792"/>
    </source>
</evidence>
<keyword evidence="7" id="KW-0496">Mitochondrion</keyword>
<dbReference type="GO" id="GO:0005744">
    <property type="term" value="C:TIM23 mitochondrial import inner membrane translocase complex"/>
    <property type="evidence" value="ECO:0007669"/>
    <property type="project" value="InterPro"/>
</dbReference>
<keyword evidence="6" id="KW-0811">Translocation</keyword>
<keyword evidence="8" id="KW-0472">Membrane</keyword>
<dbReference type="FunFam" id="1.10.287.110:FF:000006">
    <property type="entry name" value="Import inner membrane translocase subunit TIM16"/>
    <property type="match status" value="1"/>
</dbReference>
<dbReference type="InterPro" id="IPR006501">
    <property type="entry name" value="Pectinesterase_inhib_dom"/>
</dbReference>
<dbReference type="SUPFAM" id="SSF101148">
    <property type="entry name" value="Plant invertase/pectin methylesterase inhibitor"/>
    <property type="match status" value="1"/>
</dbReference>
<evidence type="ECO:0000256" key="2">
    <source>
        <dbReference type="ARBA" id="ARBA00008817"/>
    </source>
</evidence>
<comment type="similarity">
    <text evidence="2">Belongs to the TIM16/PAM16 family.</text>
</comment>
<dbReference type="GO" id="GO:0004857">
    <property type="term" value="F:enzyme inhibitor activity"/>
    <property type="evidence" value="ECO:0007669"/>
    <property type="project" value="InterPro"/>
</dbReference>